<dbReference type="Pfam" id="PF24172">
    <property type="entry name" value="CdiI_ImmP"/>
    <property type="match status" value="1"/>
</dbReference>
<dbReference type="CDD" id="cd20693">
    <property type="entry name" value="CdiI_EcoliA0-like"/>
    <property type="match status" value="1"/>
</dbReference>
<sequence>MTLFEECKEVLGHDFYILQGQDEKDAINILHGYPFVAGNISWSEIEHVDYDDINDILSNILIKNNDVFVFADEMDIPVFRTKLTAIAKNIYDVIALSPKLFIFNNNLILQPLFPTETLRLGVKD</sequence>
<dbReference type="InterPro" id="IPR049585">
    <property type="entry name" value="CdiI_EcoliA0-like"/>
</dbReference>
<name>A0AA90XU25_9GAMM</name>
<evidence type="ECO:0000313" key="2">
    <source>
        <dbReference type="Proteomes" id="UP000698240"/>
    </source>
</evidence>
<dbReference type="RefSeq" id="WP_050878832.1">
    <property type="nucleotide sequence ID" value="NZ_JAASAN010000003.1"/>
</dbReference>
<organism evidence="1 2">
    <name type="scientific">Yersinia massiliensis</name>
    <dbReference type="NCBI Taxonomy" id="419257"/>
    <lineage>
        <taxon>Bacteria</taxon>
        <taxon>Pseudomonadati</taxon>
        <taxon>Pseudomonadota</taxon>
        <taxon>Gammaproteobacteria</taxon>
        <taxon>Enterobacterales</taxon>
        <taxon>Yersiniaceae</taxon>
        <taxon>Yersinia</taxon>
    </lineage>
</organism>
<comment type="caution">
    <text evidence="1">The sequence shown here is derived from an EMBL/GenBank/DDBJ whole genome shotgun (WGS) entry which is preliminary data.</text>
</comment>
<dbReference type="EMBL" id="JAASAN010000003">
    <property type="protein sequence ID" value="NIL26908.1"/>
    <property type="molecule type" value="Genomic_DNA"/>
</dbReference>
<accession>A0AA90XU25</accession>
<gene>
    <name evidence="1" type="ORF">HB980_10165</name>
</gene>
<dbReference type="Proteomes" id="UP000698240">
    <property type="component" value="Unassembled WGS sequence"/>
</dbReference>
<evidence type="ECO:0000313" key="1">
    <source>
        <dbReference type="EMBL" id="NIL26908.1"/>
    </source>
</evidence>
<proteinExistence type="predicted"/>
<protein>
    <submittedName>
        <fullName evidence="1">Uncharacterized protein</fullName>
    </submittedName>
</protein>
<dbReference type="AlphaFoldDB" id="A0AA90XU25"/>
<reference evidence="1" key="1">
    <citation type="submission" date="2020-03" db="EMBL/GenBank/DDBJ databases">
        <authorList>
            <person name="Kislichkina A."/>
            <person name="Dentovskaya S."/>
            <person name="Shaikhutdinov R."/>
            <person name="Ivanov S."/>
            <person name="Sizova A."/>
            <person name="Solomentsev V."/>
            <person name="Bogun A."/>
        </authorList>
    </citation>
    <scope>NUCLEOTIDE SEQUENCE</scope>
    <source>
        <strain evidence="1">SCPM-O-B-8025</strain>
    </source>
</reference>